<keyword evidence="8" id="KW-0963">Cytoplasm</keyword>
<reference evidence="12 13" key="1">
    <citation type="submission" date="2015-03" db="EMBL/GenBank/DDBJ databases">
        <title>Draft Genome Sequence of Burkholderia andropogonis type strain ICMP2807, isolated from Sorghum bicolor.</title>
        <authorList>
            <person name="Lopes-Santos L."/>
            <person name="Castro D.B."/>
            <person name="Ottoboni L.M."/>
            <person name="Park D."/>
            <person name="Weirc B.S."/>
            <person name="Destefano S.A."/>
        </authorList>
    </citation>
    <scope>NUCLEOTIDE SEQUENCE [LARGE SCALE GENOMIC DNA]</scope>
    <source>
        <strain evidence="12 13">ICMP2807</strain>
    </source>
</reference>
<keyword evidence="13" id="KW-1185">Reference proteome</keyword>
<dbReference type="Proteomes" id="UP000033618">
    <property type="component" value="Unassembled WGS sequence"/>
</dbReference>
<accession>A0A0F5JUU3</accession>
<feature type="short sequence motif" description="GyrA-box" evidence="8">
    <location>
        <begin position="567"/>
        <end position="573"/>
    </location>
</feature>
<dbReference type="Gene3D" id="2.120.10.90">
    <property type="entry name" value="DNA gyrase/topoisomerase IV, subunit A, C-terminal"/>
    <property type="match status" value="1"/>
</dbReference>
<dbReference type="NCBIfam" id="NF004043">
    <property type="entry name" value="PRK05560.1"/>
    <property type="match status" value="1"/>
</dbReference>
<dbReference type="InterPro" id="IPR013757">
    <property type="entry name" value="Topo_IIA_A_a_sf"/>
</dbReference>
<dbReference type="Pfam" id="PF00521">
    <property type="entry name" value="DNA_topoisoIV"/>
    <property type="match status" value="1"/>
</dbReference>
<feature type="compositionally biased region" description="Acidic residues" evidence="10">
    <location>
        <begin position="859"/>
        <end position="871"/>
    </location>
</feature>
<gene>
    <name evidence="8" type="primary">gyrA</name>
    <name evidence="12" type="ORF">WM40_22340</name>
</gene>
<dbReference type="STRING" id="28092.WM40_22340"/>
<dbReference type="GO" id="GO:0006265">
    <property type="term" value="P:DNA topological change"/>
    <property type="evidence" value="ECO:0007669"/>
    <property type="project" value="UniProtKB-UniRule"/>
</dbReference>
<dbReference type="EC" id="5.6.2.2" evidence="8"/>
<comment type="miscellaneous">
    <text evidence="8">Few gyrases are as efficient as E.coli at forming negative supercoils. Not all organisms have 2 type II topoisomerases; in organisms with a single type II topoisomerase this enzyme also has to decatenate newly replicated chromosomes.</text>
</comment>
<dbReference type="FunFam" id="3.30.1360.40:FF:000002">
    <property type="entry name" value="DNA gyrase subunit A"/>
    <property type="match status" value="1"/>
</dbReference>
<name>A0A0F5JUU3_9BURK</name>
<dbReference type="FunFam" id="3.90.199.10:FF:000001">
    <property type="entry name" value="DNA gyrase subunit A"/>
    <property type="match status" value="1"/>
</dbReference>
<dbReference type="PROSITE" id="PS52040">
    <property type="entry name" value="TOPO_IIA"/>
    <property type="match status" value="1"/>
</dbReference>
<keyword evidence="4 8" id="KW-0067">ATP-binding</keyword>
<keyword evidence="7 8" id="KW-0413">Isomerase</keyword>
<organism evidence="12 13">
    <name type="scientific">Robbsia andropogonis</name>
    <dbReference type="NCBI Taxonomy" id="28092"/>
    <lineage>
        <taxon>Bacteria</taxon>
        <taxon>Pseudomonadati</taxon>
        <taxon>Pseudomonadota</taxon>
        <taxon>Betaproteobacteria</taxon>
        <taxon>Burkholderiales</taxon>
        <taxon>Burkholderiaceae</taxon>
        <taxon>Robbsia</taxon>
    </lineage>
</organism>
<dbReference type="GO" id="GO:0009330">
    <property type="term" value="C:DNA topoisomerase type II (double strand cut, ATP-hydrolyzing) complex"/>
    <property type="evidence" value="ECO:0007669"/>
    <property type="project" value="TreeGrafter"/>
</dbReference>
<dbReference type="InterPro" id="IPR005743">
    <property type="entry name" value="GyrA"/>
</dbReference>
<comment type="subcellular location">
    <subcellularLocation>
        <location evidence="8">Cytoplasm</location>
    </subcellularLocation>
</comment>
<protein>
    <recommendedName>
        <fullName evidence="8">DNA gyrase subunit A</fullName>
        <ecNumber evidence="8">5.6.2.2</ecNumber>
    </recommendedName>
</protein>
<keyword evidence="6 8" id="KW-0238">DNA-binding</keyword>
<dbReference type="FunFam" id="2.120.10.90:FF:000004">
    <property type="entry name" value="DNA gyrase subunit A"/>
    <property type="match status" value="1"/>
</dbReference>
<comment type="caution">
    <text evidence="12">The sequence shown here is derived from an EMBL/GenBank/DDBJ whole genome shotgun (WGS) entry which is preliminary data.</text>
</comment>
<evidence type="ECO:0000256" key="10">
    <source>
        <dbReference type="SAM" id="MobiDB-lite"/>
    </source>
</evidence>
<dbReference type="SMART" id="SM00434">
    <property type="entry name" value="TOP4c"/>
    <property type="match status" value="1"/>
</dbReference>
<evidence type="ECO:0000256" key="5">
    <source>
        <dbReference type="ARBA" id="ARBA00023029"/>
    </source>
</evidence>
<dbReference type="SUPFAM" id="SSF56719">
    <property type="entry name" value="Type II DNA topoisomerase"/>
    <property type="match status" value="1"/>
</dbReference>
<evidence type="ECO:0000256" key="7">
    <source>
        <dbReference type="ARBA" id="ARBA00023235"/>
    </source>
</evidence>
<dbReference type="NCBIfam" id="TIGR01063">
    <property type="entry name" value="gyrA"/>
    <property type="match status" value="1"/>
</dbReference>
<keyword evidence="5 8" id="KW-0799">Topoisomerase</keyword>
<comment type="function">
    <text evidence="8">A type II topoisomerase that negatively supercoils closed circular double-stranded (ds) DNA in an ATP-dependent manner to modulate DNA topology and maintain chromosomes in an underwound state. Negative supercoiling favors strand separation, and DNA replication, transcription, recombination and repair, all of which involve strand separation. Also able to catalyze the interconversion of other topological isomers of dsDNA rings, including catenanes and knotted rings. Type II topoisomerases break and join 2 DNA strands simultaneously in an ATP-dependent manner.</text>
</comment>
<evidence type="ECO:0000256" key="1">
    <source>
        <dbReference type="ARBA" id="ARBA00000185"/>
    </source>
</evidence>
<feature type="compositionally biased region" description="Low complexity" evidence="10">
    <location>
        <begin position="876"/>
        <end position="889"/>
    </location>
</feature>
<keyword evidence="3 8" id="KW-0547">Nucleotide-binding</keyword>
<dbReference type="CDD" id="cd00187">
    <property type="entry name" value="TOP4c"/>
    <property type="match status" value="1"/>
</dbReference>
<dbReference type="RefSeq" id="WP_024901633.1">
    <property type="nucleotide sequence ID" value="NZ_CADFGU010000013.1"/>
</dbReference>
<dbReference type="OrthoDB" id="9806486at2"/>
<dbReference type="GO" id="GO:0034335">
    <property type="term" value="F:DNA negative supercoiling activity"/>
    <property type="evidence" value="ECO:0007669"/>
    <property type="project" value="UniProtKB-ARBA"/>
</dbReference>
<dbReference type="InterPro" id="IPR035516">
    <property type="entry name" value="Gyrase/topoIV_suA_C"/>
</dbReference>
<evidence type="ECO:0000313" key="13">
    <source>
        <dbReference type="Proteomes" id="UP000033618"/>
    </source>
</evidence>
<dbReference type="InterPro" id="IPR050220">
    <property type="entry name" value="Type_II_DNA_Topoisomerases"/>
</dbReference>
<dbReference type="GO" id="GO:0005737">
    <property type="term" value="C:cytoplasm"/>
    <property type="evidence" value="ECO:0007669"/>
    <property type="project" value="UniProtKB-SubCell"/>
</dbReference>
<dbReference type="AlphaFoldDB" id="A0A0F5JUU3"/>
<sequence>MDQFAKETIPISLEEEMRRSYLDYAMSVIVGRALPDVRDGLKPVHRRVLYAMHELNNDWNRAYKKSARIVGDVIGKYHPHGDTAAYDTIVRMAQTFSLRYMLVDGQGNFGSVDGDSAAAMRYTEIRMAKIGHELLADLDKETVDFVPNYDGSEREPAVMPARVPNLLINGSSGIAVGMATNIPPHNLNEVVDACQHLLAHPDATVDDLITFIPAPDFPTAGIIYGVTGVREGYRTGRGRVVMRAKTHFEDIDRGQREAIIVDELPYQVNKRTLLERIAELVKEKKIEGISDLRDESDKSGMRVVIELKRGEVPEVVLNNLYKQTQLQDTFGMNMVALVDGQPKLLNLRELLECFLSHRREVVTRRTVFELRRARERGHVLEGLAVALANIDEFIELIKAAPTPPVAKQELMARAWDAGLVRDMLSRAESETPGGREAYRPDNLLPMYGMGQDGLYRLSDTQAQEILQMRLQRLTGLEQDKITNEYRDIMAQIADLLDILAKPERITAIISDELIAVKQEFGDARRSHVELNATELNTEDLITPQDMVVTMSHGGYVKSQPLSEYAAQRRGGRGKQATQMKEDDWIETLFIANTHDYILCFSNRGRVYWVKVYEVPQGSRNSRGRPIVNMFPLQPGEKINVVLPVREFSDDRYVFMATALGTVKKTPLEQFSRPLRKGIIAVSLDEGDYLIGAAITDGKHDVMLFSDAGKAVRFDEGDVRAMGRDARGVRGMQLEDGQSVIAMLVAENDQQSVLTATANGFGKRTPIEEYTRHGRGTKGMIAIQTSERNGKVVAATLVEPSSELMLITTSGVLIRTRVSEIREMGRATQGVTLISLDEGTYLSGLQKVVEAEVAAALGDVDLDEGDLGDEQSDGATGDTSSNEDSGESSGTSGGEE</sequence>
<evidence type="ECO:0000313" key="12">
    <source>
        <dbReference type="EMBL" id="KKB61606.1"/>
    </source>
</evidence>
<evidence type="ECO:0000259" key="11">
    <source>
        <dbReference type="PROSITE" id="PS52040"/>
    </source>
</evidence>
<evidence type="ECO:0000256" key="2">
    <source>
        <dbReference type="ARBA" id="ARBA00008263"/>
    </source>
</evidence>
<evidence type="ECO:0000256" key="4">
    <source>
        <dbReference type="ARBA" id="ARBA00022840"/>
    </source>
</evidence>
<evidence type="ECO:0000256" key="6">
    <source>
        <dbReference type="ARBA" id="ARBA00023125"/>
    </source>
</evidence>
<dbReference type="InterPro" id="IPR013758">
    <property type="entry name" value="Topo_IIA_A/C_ab"/>
</dbReference>
<dbReference type="GO" id="GO:0005694">
    <property type="term" value="C:chromosome"/>
    <property type="evidence" value="ECO:0007669"/>
    <property type="project" value="InterPro"/>
</dbReference>
<dbReference type="EMBL" id="LAQU01000037">
    <property type="protein sequence ID" value="KKB61606.1"/>
    <property type="molecule type" value="Genomic_DNA"/>
</dbReference>
<dbReference type="Pfam" id="PF03989">
    <property type="entry name" value="DNA_gyraseA_C"/>
    <property type="match status" value="6"/>
</dbReference>
<dbReference type="Gene3D" id="3.30.1360.40">
    <property type="match status" value="1"/>
</dbReference>
<dbReference type="HAMAP" id="MF_01897">
    <property type="entry name" value="GyrA"/>
    <property type="match status" value="1"/>
</dbReference>
<evidence type="ECO:0000256" key="8">
    <source>
        <dbReference type="HAMAP-Rule" id="MF_01897"/>
    </source>
</evidence>
<dbReference type="Gene3D" id="3.90.199.10">
    <property type="entry name" value="Topoisomerase II, domain 5"/>
    <property type="match status" value="1"/>
</dbReference>
<evidence type="ECO:0000256" key="9">
    <source>
        <dbReference type="PROSITE-ProRule" id="PRU01384"/>
    </source>
</evidence>
<dbReference type="PATRIC" id="fig|28092.6.peg.5249"/>
<dbReference type="InterPro" id="IPR006691">
    <property type="entry name" value="GyrA/parC_rep"/>
</dbReference>
<comment type="similarity">
    <text evidence="2 8">Belongs to the type II topoisomerase GyrA/ParC subunit family.</text>
</comment>
<dbReference type="InterPro" id="IPR013760">
    <property type="entry name" value="Topo_IIA-like_dom_sf"/>
</dbReference>
<dbReference type="GO" id="GO:0003677">
    <property type="term" value="F:DNA binding"/>
    <property type="evidence" value="ECO:0007669"/>
    <property type="project" value="UniProtKB-UniRule"/>
</dbReference>
<dbReference type="InterPro" id="IPR002205">
    <property type="entry name" value="Topo_IIA_dom_A"/>
</dbReference>
<dbReference type="GO" id="GO:0006261">
    <property type="term" value="P:DNA-templated DNA replication"/>
    <property type="evidence" value="ECO:0007669"/>
    <property type="project" value="UniProtKB-UniRule"/>
</dbReference>
<dbReference type="PANTHER" id="PTHR43493:SF5">
    <property type="entry name" value="DNA GYRASE SUBUNIT A, CHLOROPLASTIC_MITOCHONDRIAL"/>
    <property type="match status" value="1"/>
</dbReference>
<comment type="subunit">
    <text evidence="8">Heterotetramer, composed of two GyrA and two GyrB chains. In the heterotetramer, GyrA contains the active site tyrosine that forms a transient covalent intermediate with DNA, while GyrB binds cofactors and catalyzes ATP hydrolysis.</text>
</comment>
<proteinExistence type="inferred from homology"/>
<dbReference type="Gene3D" id="1.10.268.10">
    <property type="entry name" value="Topoisomerase, domain 3"/>
    <property type="match status" value="1"/>
</dbReference>
<evidence type="ECO:0000256" key="3">
    <source>
        <dbReference type="ARBA" id="ARBA00022741"/>
    </source>
</evidence>
<comment type="catalytic activity">
    <reaction evidence="1 8 9">
        <text>ATP-dependent breakage, passage and rejoining of double-stranded DNA.</text>
        <dbReference type="EC" id="5.6.2.2"/>
    </reaction>
</comment>
<dbReference type="NCBIfam" id="NF004044">
    <property type="entry name" value="PRK05561.1"/>
    <property type="match status" value="1"/>
</dbReference>
<feature type="domain" description="Topo IIA-type catalytic" evidence="11">
    <location>
        <begin position="34"/>
        <end position="540"/>
    </location>
</feature>
<dbReference type="PANTHER" id="PTHR43493">
    <property type="entry name" value="DNA GYRASE/TOPOISOMERASE SUBUNIT A"/>
    <property type="match status" value="1"/>
</dbReference>
<feature type="region of interest" description="Disordered" evidence="10">
    <location>
        <begin position="858"/>
        <end position="895"/>
    </location>
</feature>
<feature type="active site" description="O-(5'-phospho-DNA)-tyrosine intermediate" evidence="8 9">
    <location>
        <position position="122"/>
    </location>
</feature>
<dbReference type="GO" id="GO:0005524">
    <property type="term" value="F:ATP binding"/>
    <property type="evidence" value="ECO:0007669"/>
    <property type="project" value="UniProtKB-UniRule"/>
</dbReference>
<dbReference type="SUPFAM" id="SSF101904">
    <property type="entry name" value="GyrA/ParC C-terminal domain-like"/>
    <property type="match status" value="1"/>
</dbReference>